<dbReference type="PROSITE" id="PS51450">
    <property type="entry name" value="LRR"/>
    <property type="match status" value="1"/>
</dbReference>
<feature type="signal peptide" evidence="13">
    <location>
        <begin position="1"/>
        <end position="17"/>
    </location>
</feature>
<dbReference type="EMBL" id="BSYR01000010">
    <property type="protein sequence ID" value="GMI74185.1"/>
    <property type="molecule type" value="Genomic_DNA"/>
</dbReference>
<feature type="transmembrane region" description="Helical" evidence="12">
    <location>
        <begin position="878"/>
        <end position="898"/>
    </location>
</feature>
<dbReference type="Pfam" id="PF08263">
    <property type="entry name" value="LRRNT_2"/>
    <property type="match status" value="1"/>
</dbReference>
<evidence type="ECO:0000313" key="16">
    <source>
        <dbReference type="Proteomes" id="UP001165190"/>
    </source>
</evidence>
<name>A0A9W7HE94_HIBTR</name>
<evidence type="ECO:0000256" key="7">
    <source>
        <dbReference type="ARBA" id="ARBA00022737"/>
    </source>
</evidence>
<dbReference type="PANTHER" id="PTHR48061:SF46">
    <property type="entry name" value="LEUCINE-RICH REPEAT-CONTAINING N-TERMINAL PLANT-TYPE DOMAIN-CONTAINING PROTEIN"/>
    <property type="match status" value="1"/>
</dbReference>
<keyword evidence="4" id="KW-0433">Leucine-rich repeat</keyword>
<dbReference type="Gene3D" id="3.80.10.10">
    <property type="entry name" value="Ribonuclease Inhibitor"/>
    <property type="match status" value="5"/>
</dbReference>
<proteinExistence type="inferred from homology"/>
<evidence type="ECO:0000256" key="13">
    <source>
        <dbReference type="SAM" id="SignalP"/>
    </source>
</evidence>
<dbReference type="PANTHER" id="PTHR48061">
    <property type="entry name" value="LEUCINE-RICH REPEAT RECEPTOR PROTEIN KINASE EMS1-LIKE-RELATED"/>
    <property type="match status" value="1"/>
</dbReference>
<keyword evidence="16" id="KW-1185">Reference proteome</keyword>
<evidence type="ECO:0000256" key="10">
    <source>
        <dbReference type="ARBA" id="ARBA00023170"/>
    </source>
</evidence>
<dbReference type="InterPro" id="IPR001611">
    <property type="entry name" value="Leu-rich_rpt"/>
</dbReference>
<evidence type="ECO:0000256" key="1">
    <source>
        <dbReference type="ARBA" id="ARBA00004251"/>
    </source>
</evidence>
<dbReference type="Proteomes" id="UP001165190">
    <property type="component" value="Unassembled WGS sequence"/>
</dbReference>
<accession>A0A9W7HE94</accession>
<keyword evidence="6 13" id="KW-0732">Signal</keyword>
<dbReference type="InterPro" id="IPR046956">
    <property type="entry name" value="RLP23-like"/>
</dbReference>
<evidence type="ECO:0000256" key="9">
    <source>
        <dbReference type="ARBA" id="ARBA00023136"/>
    </source>
</evidence>
<dbReference type="Pfam" id="PF13855">
    <property type="entry name" value="LRR_8"/>
    <property type="match status" value="1"/>
</dbReference>
<comment type="similarity">
    <text evidence="2">Belongs to the RLP family.</text>
</comment>
<dbReference type="InterPro" id="IPR003591">
    <property type="entry name" value="Leu-rich_rpt_typical-subtyp"/>
</dbReference>
<evidence type="ECO:0000256" key="4">
    <source>
        <dbReference type="ARBA" id="ARBA00022614"/>
    </source>
</evidence>
<keyword evidence="7" id="KW-0677">Repeat</keyword>
<feature type="chain" id="PRO_5040892498" evidence="13">
    <location>
        <begin position="18"/>
        <end position="930"/>
    </location>
</feature>
<organism evidence="15 16">
    <name type="scientific">Hibiscus trionum</name>
    <name type="common">Flower of an hour</name>
    <dbReference type="NCBI Taxonomy" id="183268"/>
    <lineage>
        <taxon>Eukaryota</taxon>
        <taxon>Viridiplantae</taxon>
        <taxon>Streptophyta</taxon>
        <taxon>Embryophyta</taxon>
        <taxon>Tracheophyta</taxon>
        <taxon>Spermatophyta</taxon>
        <taxon>Magnoliopsida</taxon>
        <taxon>eudicotyledons</taxon>
        <taxon>Gunneridae</taxon>
        <taxon>Pentapetalae</taxon>
        <taxon>rosids</taxon>
        <taxon>malvids</taxon>
        <taxon>Malvales</taxon>
        <taxon>Malvaceae</taxon>
        <taxon>Malvoideae</taxon>
        <taxon>Hibiscus</taxon>
    </lineage>
</organism>
<evidence type="ECO:0000256" key="11">
    <source>
        <dbReference type="ARBA" id="ARBA00023180"/>
    </source>
</evidence>
<keyword evidence="10 15" id="KW-0675">Receptor</keyword>
<comment type="caution">
    <text evidence="15">The sequence shown here is derived from an EMBL/GenBank/DDBJ whole genome shotgun (WGS) entry which is preliminary data.</text>
</comment>
<evidence type="ECO:0000259" key="14">
    <source>
        <dbReference type="Pfam" id="PF08263"/>
    </source>
</evidence>
<dbReference type="SUPFAM" id="SSF52058">
    <property type="entry name" value="L domain-like"/>
    <property type="match status" value="3"/>
</dbReference>
<keyword evidence="9 12" id="KW-0472">Membrane</keyword>
<evidence type="ECO:0000256" key="3">
    <source>
        <dbReference type="ARBA" id="ARBA00022475"/>
    </source>
</evidence>
<dbReference type="Pfam" id="PF00560">
    <property type="entry name" value="LRR_1"/>
    <property type="match status" value="8"/>
</dbReference>
<keyword evidence="8 12" id="KW-1133">Transmembrane helix</keyword>
<dbReference type="AlphaFoldDB" id="A0A9W7HE94"/>
<evidence type="ECO:0000256" key="2">
    <source>
        <dbReference type="ARBA" id="ARBA00009592"/>
    </source>
</evidence>
<gene>
    <name evidence="15" type="ORF">HRI_001087800</name>
</gene>
<comment type="subcellular location">
    <subcellularLocation>
        <location evidence="1">Cell membrane</location>
        <topology evidence="1">Single-pass type I membrane protein</topology>
    </subcellularLocation>
</comment>
<dbReference type="SMART" id="SM00369">
    <property type="entry name" value="LRR_TYP"/>
    <property type="match status" value="12"/>
</dbReference>
<keyword evidence="3" id="KW-1003">Cell membrane</keyword>
<keyword evidence="11" id="KW-0325">Glycoprotein</keyword>
<evidence type="ECO:0000256" key="12">
    <source>
        <dbReference type="SAM" id="Phobius"/>
    </source>
</evidence>
<evidence type="ECO:0000256" key="6">
    <source>
        <dbReference type="ARBA" id="ARBA00022729"/>
    </source>
</evidence>
<evidence type="ECO:0000313" key="15">
    <source>
        <dbReference type="EMBL" id="GMI74185.1"/>
    </source>
</evidence>
<dbReference type="PRINTS" id="PR00019">
    <property type="entry name" value="LEURICHRPT"/>
</dbReference>
<dbReference type="OrthoDB" id="442066at2759"/>
<evidence type="ECO:0000256" key="5">
    <source>
        <dbReference type="ARBA" id="ARBA00022692"/>
    </source>
</evidence>
<dbReference type="FunFam" id="3.80.10.10:FF:000213">
    <property type="entry name" value="Tyrosine-sulfated glycopeptide receptor 1"/>
    <property type="match status" value="1"/>
</dbReference>
<keyword evidence="5 12" id="KW-0812">Transmembrane</keyword>
<dbReference type="GO" id="GO:0005886">
    <property type="term" value="C:plasma membrane"/>
    <property type="evidence" value="ECO:0007669"/>
    <property type="project" value="UniProtKB-SubCell"/>
</dbReference>
<protein>
    <submittedName>
        <fullName evidence="15">Receptor like protein 7</fullName>
    </submittedName>
</protein>
<dbReference type="InterPro" id="IPR032675">
    <property type="entry name" value="LRR_dom_sf"/>
</dbReference>
<reference evidence="15" key="1">
    <citation type="submission" date="2023-05" db="EMBL/GenBank/DDBJ databases">
        <title>Genome and transcriptome analyses reveal genes involved in the formation of fine ridges on petal epidermal cells in Hibiscus trionum.</title>
        <authorList>
            <person name="Koshimizu S."/>
            <person name="Masuda S."/>
            <person name="Ishii T."/>
            <person name="Shirasu K."/>
            <person name="Hoshino A."/>
            <person name="Arita M."/>
        </authorList>
    </citation>
    <scope>NUCLEOTIDE SEQUENCE</scope>
    <source>
        <strain evidence="15">Hamamatsu line</strain>
    </source>
</reference>
<dbReference type="InterPro" id="IPR013210">
    <property type="entry name" value="LRR_N_plant-typ"/>
</dbReference>
<sequence>MGSLFMVLVLMLHLSWSFSSTAHLCLPHQRAALLQFKNSISIDYYCGEDYYVEYPMTESWNKSIDCCSWDGVKCDELTGHVIGIDLSHSCLTGSLFANNSLFRLHTLQWLDLSFNYLYGSPLENTTSLLHFHGLRRLNFAHNYFGGTLSSELFSQLVSLTHLNLSANDFSGLIPHQISLLSSLVSLDLTVLNNTMLTAFDGQGFDMLARNLTKLRYLVLDSVYMSDVELTSFLNLSSSLRHLSLCYCRLHGEFPSQLFYLPNLKHIGLGGNENLTVYLPKTNWTSGLESLDISYGSGGFRGSIPPIIGNLTRLISIDLSGNWFGGQIPDVFENLNRLTSLSLSTCNLGGLLPVSMLNLTKMTTLDLSYNYFHVRMDRIQMPSSIQNVDLRSNDFYGPLPNYIFDLVSLTSLHLSLNNLSGVVESDMLSKLTNLQDIDLSGNSLVSLSTSDKDVNYSFPQLKAVFFSSCSIRQFPNFFRTSKLEFLDLSNNMISGGISKWEAEGWEELIGLNLSHNFLTSLEQFPGKRLESLDLRSNLLQGPVLSTCLNLQTLNSQLFREFLISENKLTGNIPASICSLSSLTLLDLSRNSLSGTIPECLGNMSYDLHLINLQMNNLTGKIPDSFVNNELSHLFLNNNQLEGLVPQSLANSTKLEILNLGNNKLTDRFPHWLASLPSLQVLILRHNRFRGSLSRSIASSNFSSLRMIDLSGNEFVGPLPTKLFQNLRAMRQKPKWRSSNLPFDGYDDREYTDNYYQTFVNVTTKSLEIELLKTTAIFVSLDMSNNQFSGQIPEEVGLLLSLQMLNFSHNNFTGPIPASFGNLMALESLDLSSNKLSGRIPSQMSKLTFLAVLNLSENNLVGPIPHGNQFNTFDKIPTSVVMMGYGSGVILGLSLGYIVFTTGRPWWLLRMVERDLQYKFTAWIRRKESRRN</sequence>
<evidence type="ECO:0000256" key="8">
    <source>
        <dbReference type="ARBA" id="ARBA00022989"/>
    </source>
</evidence>
<feature type="domain" description="Leucine-rich repeat-containing N-terminal plant-type" evidence="14">
    <location>
        <begin position="27"/>
        <end position="75"/>
    </location>
</feature>